<dbReference type="Proteomes" id="UP000231962">
    <property type="component" value="Unassembled WGS sequence"/>
</dbReference>
<gene>
    <name evidence="3" type="ORF">CH360_16700</name>
    <name evidence="4" type="ORF">CH373_17415</name>
</gene>
<organism evidence="4 6">
    <name type="scientific">Leptospira perolatii</name>
    <dbReference type="NCBI Taxonomy" id="2023191"/>
    <lineage>
        <taxon>Bacteria</taxon>
        <taxon>Pseudomonadati</taxon>
        <taxon>Spirochaetota</taxon>
        <taxon>Spirochaetia</taxon>
        <taxon>Leptospirales</taxon>
        <taxon>Leptospiraceae</taxon>
        <taxon>Leptospira</taxon>
    </lineage>
</organism>
<protein>
    <recommendedName>
        <fullName evidence="2">DUF1554 domain-containing protein</fullName>
    </recommendedName>
</protein>
<evidence type="ECO:0000313" key="4">
    <source>
        <dbReference type="EMBL" id="PJZ71827.1"/>
    </source>
</evidence>
<reference evidence="5 6" key="1">
    <citation type="submission" date="2017-07" db="EMBL/GenBank/DDBJ databases">
        <title>Leptospira spp. isolated from tropical soils.</title>
        <authorList>
            <person name="Thibeaux R."/>
            <person name="Iraola G."/>
            <person name="Ferres I."/>
            <person name="Bierque E."/>
            <person name="Girault D."/>
            <person name="Soupe-Gilbert M.-E."/>
            <person name="Picardeau M."/>
            <person name="Goarant C."/>
        </authorList>
    </citation>
    <scope>NUCLEOTIDE SEQUENCE [LARGE SCALE GENOMIC DNA]</scope>
    <source>
        <strain evidence="4 6">FH1-B-B1</strain>
        <strain evidence="3 5">FH1-B-C1</strain>
    </source>
</reference>
<dbReference type="InterPro" id="IPR016187">
    <property type="entry name" value="CTDL_fold"/>
</dbReference>
<dbReference type="AlphaFoldDB" id="A0A2M9ZID3"/>
<dbReference type="Gene3D" id="3.10.100.10">
    <property type="entry name" value="Mannose-Binding Protein A, subunit A"/>
    <property type="match status" value="1"/>
</dbReference>
<dbReference type="InterPro" id="IPR016186">
    <property type="entry name" value="C-type_lectin-like/link_sf"/>
</dbReference>
<feature type="chain" id="PRO_5014637930" description="DUF1554 domain-containing protein" evidence="1">
    <location>
        <begin position="24"/>
        <end position="326"/>
    </location>
</feature>
<dbReference type="InterPro" id="IPR011448">
    <property type="entry name" value="DUF1554"/>
</dbReference>
<sequence>MRTIIVRLFLFLLLAFSSNYCNKAEALELDASKSPLGFALDISFAQAGLDFRSIQYDSSSIAENQSLSVLLHLNFTPPSPVTVTYTLDSASSGISVGINPNSGGVSTITGSGSDYLYLNVPADSNCVGGSFVLKAVRSDTDIPEYVTFTVSDPDLCLFVLNNGGSHYQAVNFNGILGADQICAQNVPSATNYPGDPTEYKAMLAGNLVGGGIRRMDDFSFFRANTKYVKFDGATWVDVMSSGTAAPIVNFGGGGSLTNAISTFDIWTGITGGWATSPNNCQDASGSWRNNSSYGNYGQASLLTINAVGYGAYPCSTGKDLVCVRVP</sequence>
<keyword evidence="1" id="KW-0732">Signal</keyword>
<feature type="signal peptide" evidence="1">
    <location>
        <begin position="1"/>
        <end position="23"/>
    </location>
</feature>
<dbReference type="Proteomes" id="UP000231990">
    <property type="component" value="Unassembled WGS sequence"/>
</dbReference>
<evidence type="ECO:0000313" key="5">
    <source>
        <dbReference type="Proteomes" id="UP000231962"/>
    </source>
</evidence>
<evidence type="ECO:0000256" key="1">
    <source>
        <dbReference type="SAM" id="SignalP"/>
    </source>
</evidence>
<accession>A0A2M9ZID3</accession>
<evidence type="ECO:0000259" key="2">
    <source>
        <dbReference type="Pfam" id="PF07588"/>
    </source>
</evidence>
<dbReference type="Pfam" id="PF07588">
    <property type="entry name" value="DUF1554"/>
    <property type="match status" value="1"/>
</dbReference>
<dbReference type="SUPFAM" id="SSF56436">
    <property type="entry name" value="C-type lectin-like"/>
    <property type="match status" value="1"/>
</dbReference>
<dbReference type="OrthoDB" id="319691at2"/>
<name>A0A2M9ZID3_9LEPT</name>
<dbReference type="EMBL" id="NPDY01000025">
    <property type="protein sequence ID" value="PJZ68339.1"/>
    <property type="molecule type" value="Genomic_DNA"/>
</dbReference>
<evidence type="ECO:0000313" key="6">
    <source>
        <dbReference type="Proteomes" id="UP000231990"/>
    </source>
</evidence>
<dbReference type="RefSeq" id="WP_100715221.1">
    <property type="nucleotide sequence ID" value="NZ_NPDY01000025.1"/>
</dbReference>
<evidence type="ECO:0000313" key="3">
    <source>
        <dbReference type="EMBL" id="PJZ68339.1"/>
    </source>
</evidence>
<comment type="caution">
    <text evidence="4">The sequence shown here is derived from an EMBL/GenBank/DDBJ whole genome shotgun (WGS) entry which is preliminary data.</text>
</comment>
<keyword evidence="5" id="KW-1185">Reference proteome</keyword>
<feature type="domain" description="DUF1554" evidence="2">
    <location>
        <begin position="170"/>
        <end position="299"/>
    </location>
</feature>
<proteinExistence type="predicted"/>
<dbReference type="EMBL" id="NPDZ01000018">
    <property type="protein sequence ID" value="PJZ71827.1"/>
    <property type="molecule type" value="Genomic_DNA"/>
</dbReference>